<protein>
    <recommendedName>
        <fullName evidence="3">beta-glucosidase</fullName>
        <ecNumber evidence="3">3.2.1.21</ecNumber>
    </recommendedName>
</protein>
<comment type="similarity">
    <text evidence="1">Belongs to the glycosyl hydrolase 1 family.</text>
</comment>
<sequence length="2985" mass="342493">MRYMYTVLMAGTKTSPGLILSVFLQAFFLKVSGYYPLNHSGILYDRFPEDFIWSAATAAYQIEGAWSTDGKGPSIWDTFSHIPGNVENGDTGDVSCDSYHNYEQDIAMLKELGVSHYRFSISWPRIFPLGTMEIKNPRGVAYYHRLLDALEAAEIQPMVTLYHWDLPEALEDDGGWLNETTIEHFVKYANFCFNEYGNQVKKWITFNEPWVVSWLGYGGKNMAPGRNEPAKMPYTVAHNIIKAHGKTYQMYKHAFKPSQNGMVGITLNINWAQPKNTSDPAHWEASNRAIQFELGWFAHPILLNGDYPQVMKNQVDKKSREQGLEKSRLPKFTDDEKRVIQGSADFLGLNHYTTNLISPVNYPPEVVSYDADKDTLAEYDPSWPKSGSDWLRVVPYGIRMILRWIKKEYPSVPILITENGLSDRNGSLVDTWRIDYFKTYINEVLKGIKLDGCNIIGYTAWSLMDNFEWPRGFSEKFGLYHVNFTDPKRARTPKASARYYKQLVQENGFSPGYTGEGGRGTTPTHEQGIYYDTFPEDFVWSTATAAYQVEGAWDVDGRGPSIWDVAAHQNGYINNNDNGDVACDSYHRYKEDVRLLKDLGVSHYRFSISWPRVFPDGTKESKNPLGVQYYHNLIDELKKAGIEPMITLYHWDLPQALEEKEGGWMNESIVNRFRDYADFCFNEYGNKTKMWITFNEPWIVTYLGYGVGSFPPGKQGSGTNTYITAHNIIKAHAEAYHIYDTMYRRYQGGKVGITLNVGWAEPEDPYDPEYLKASERDVQFNFGWFAHPILVDGRYPNIMVDRIGNNSDGPSRLPQFPYPSRINGTADFLGLNFYSSRLVRPDESRTDHSFDDDKGTSSRPDPSWLGSGSDWLKVTPFGLRKILNWIKNHYNNFPVYVTENGISDNNGSLTDLHRIHYYRTYINEMLKAIKVDGCNVKGYTAWSLMDNFEWRRGYAERFGIHYVDFTDPNRTRTPKASAMFFKQLIRENGFKPGYTSVGGRGTAPAMEGEFYYDTFPDDFAWSTATSAYQIEGGWNEGGRGPSVWDTWVHEFKHVEKNATGDVACDSYHRYKEDVRLLKNLGVSHYRFSISWPRIFSNGTKESLNQEGISYYNKLINELLENNIKPMATLFHWDLPQALEDQGGWLNESTVYHFKDYADVCFREFGDRVKMWISFNEPGLTAWTCYGNGGMAPGRSDNPGTYPYIVTRNIILAHAEGYHVLKDKYSSQNGQYGITYSIGWAEPLDPFNLTHIEASERKLQFDAGWYLNPIYVNGDYPEVMKQKVAEKSRKQNLTSSRLPPFSEEEKQRINQTGDFFGLNHYSSSYFFPRYHDINDISYEADQDVGSRNDPKWLGSGSSWLFVTPFGLRKVLNWVKKTYNNIPVYITENGVSDRNGSLTDYSRVYFYRNYINEMLKAVRLDGCNVKGYAAWSFMDNFEWNTGYAEKFGMHYVNFSDPARPRTPKLSALFYNQVIKDNGFLENAVTSPSKGGELGLYRELPFEGKFYYGKFPKGFLWGASTSAFQIEGAWNEDGKGMSNIDKMIHEDFESTNGDKACNSYHNFKEDVRILKEAHMSLYRFSISWSRILPTGNASDVNNAGLQYYTNLIDALLDEDITPIVAMHYYDMPMAIYSEGGWKNETTVQLFVDYARLLFTRLGSRVKHWVTINDPYSVSVGLNTAEIDPYTPGHNMIKAHASVYKLYKDEFKAKQKGFVGLSLRADWFEPYTPTDPADIEAAKREMGHSLGWFANPILVDGDYSAFHRTMLQKKNKTIPQFTDYEATWIRDSSDFLGLNFISTFRVKSKENDLKGFFFETDTEVTFNSSWARSSIADVRFAPFGLRKVLNWIKDKYKNIPVFITEAGFPDDTGTSQDNTRVKFYTEYSNEVLKAVRLDKCNVKGFSVKSLMDDVDYTGNLQHKYGIYHVDFQDPDRPRTMKTSAKFLMDIIKDNGFIPSKSYTVQSINGELNPNYPYRALVQENEMYYGSFPNGFAWSTATAAYQIEGGWDSDGKGQSIWDVFSHQPGKVDNNDNGNVACDSYHLYKKDVELLQKLKVTHYRFSIAWARILPLGTLQKINQPGIDYYNKLIDALLAAGITPMVTLYHWDLPEAFNSTGGWQNNSISDHFTNYAKMCFEKFGDRVKFWITLNEPRVVSNQGYEIGVMAPGITGRGDRIYKVAHNLIKSHAKAYRAYEKEFKDKQKGQVGITLNTDWQVPHNSENPLDLEASNRAIHFMLGWFLNPVMKGDYPKIVRDQVDRKSQEQGLPGSRLPRFTEAEKSYIKGSYDFLGMNFYTSNVVTSKQYTEQSYNADGDLEFTKDPSWIGSGSSWLKVTPVGIRRMLNWVKYTYGGDFPIYITENGISDRNGSLQDEHRIYYYKHYINNILKAIRLDGVNVRGYTAWSLLDNFEWARGYSERFGLHYVNFSDPARPRTPKKSAHFFTKIIEDNGFPGENSKFSFPFALKPAHPENNPYRKLGLEEEFYYNDFPEGFAWSTATSSYQVEGAWNKDGKGLGIWDVFCHKAGNVVNNDTGDVACNSYDKFHEDVQLLKDMKVTHYRFSISWPRVLPNGTTDNVNRLGIQYYNNLIDALLDAGIVPMVTLYHWDLPQALMKYGGWQSERTAEHFAEYARLCFSVFGDRVKFWITLNEPFVVSNHGYEIGVMAPGLEGKGDRIYQAGHNLIKAHAKAYHIYQKEFKEYQKGIIGITLNTDWQVPKNPDDEKDLQASDRATHFMFGWFLNPVTKGDYPGVMKDQVDRKSRAQGYTKSRLPEFSAAEKTFIKGTYDFLGMNFYTSNLVSSIDNKNQSYSGDQDVSSTKDPTWIGSGSTWLKVTPVGIRRMLNWVKYTYGDFPIYITENGISDRNGSLKDDHRIFYYKHYINNVLKAIRLDGIDVRGYTAWSLMDNFEWASGYSERFGLHYVNFTDPTRARTPKASARYYTSIIENNGFKKETKPSNEVTTPGACINVTPKPVSDAPKMLCSLYILILCVTRRMF</sequence>
<comment type="subunit">
    <text evidence="2">Homodimer.</text>
</comment>
<dbReference type="PANTHER" id="PTHR10353">
    <property type="entry name" value="GLYCOSYL HYDROLASE"/>
    <property type="match status" value="1"/>
</dbReference>
<gene>
    <name evidence="11" type="primary">LOC111136393</name>
</gene>
<dbReference type="PRINTS" id="PR00131">
    <property type="entry name" value="GLHYDRLASE1"/>
</dbReference>
<dbReference type="SUPFAM" id="SSF51445">
    <property type="entry name" value="(Trans)glycosidases"/>
    <property type="match status" value="6"/>
</dbReference>
<dbReference type="GO" id="GO:0008422">
    <property type="term" value="F:beta-glucosidase activity"/>
    <property type="evidence" value="ECO:0007669"/>
    <property type="project" value="TreeGrafter"/>
</dbReference>
<keyword evidence="5" id="KW-0325">Glycoprotein</keyword>
<evidence type="ECO:0000256" key="2">
    <source>
        <dbReference type="ARBA" id="ARBA00011738"/>
    </source>
</evidence>
<dbReference type="RefSeq" id="XP_022342920.1">
    <property type="nucleotide sequence ID" value="XM_022487212.1"/>
</dbReference>
<evidence type="ECO:0000256" key="6">
    <source>
        <dbReference type="ARBA" id="ARBA00023295"/>
    </source>
</evidence>
<feature type="compositionally biased region" description="Basic and acidic residues" evidence="9">
    <location>
        <begin position="843"/>
        <end position="856"/>
    </location>
</feature>
<feature type="active site" description="Nucleophile" evidence="7">
    <location>
        <position position="418"/>
    </location>
</feature>
<dbReference type="InterPro" id="IPR018120">
    <property type="entry name" value="Glyco_hydro_1_AS"/>
</dbReference>
<name>A0A8B8ESJ0_CRAVI</name>
<dbReference type="EC" id="3.2.1.21" evidence="3"/>
<feature type="active site" description="Nucleophile" evidence="7">
    <location>
        <position position="2848"/>
    </location>
</feature>
<evidence type="ECO:0000313" key="11">
    <source>
        <dbReference type="RefSeq" id="XP_022342920.1"/>
    </source>
</evidence>
<evidence type="ECO:0000256" key="5">
    <source>
        <dbReference type="ARBA" id="ARBA00023180"/>
    </source>
</evidence>
<evidence type="ECO:0000256" key="3">
    <source>
        <dbReference type="ARBA" id="ARBA00012744"/>
    </source>
</evidence>
<dbReference type="Gene3D" id="3.20.20.80">
    <property type="entry name" value="Glycosidases"/>
    <property type="match status" value="6"/>
</dbReference>
<dbReference type="PANTHER" id="PTHR10353:SF36">
    <property type="entry name" value="LP05116P"/>
    <property type="match status" value="1"/>
</dbReference>
<dbReference type="Pfam" id="PF00232">
    <property type="entry name" value="Glyco_hydro_1"/>
    <property type="match status" value="6"/>
</dbReference>
<dbReference type="InterPro" id="IPR001360">
    <property type="entry name" value="Glyco_hydro_1"/>
</dbReference>
<feature type="active site" description="Nucleophile" evidence="7">
    <location>
        <position position="899"/>
    </location>
</feature>
<evidence type="ECO:0000256" key="4">
    <source>
        <dbReference type="ARBA" id="ARBA00022801"/>
    </source>
</evidence>
<evidence type="ECO:0000256" key="9">
    <source>
        <dbReference type="SAM" id="MobiDB-lite"/>
    </source>
</evidence>
<dbReference type="Proteomes" id="UP000694844">
    <property type="component" value="Chromosome 5"/>
</dbReference>
<proteinExistence type="inferred from homology"/>
<evidence type="ECO:0000256" key="7">
    <source>
        <dbReference type="PROSITE-ProRule" id="PRU10055"/>
    </source>
</evidence>
<dbReference type="GeneID" id="111136393"/>
<accession>A0A8B8ESJ0</accession>
<dbReference type="GO" id="GO:0005975">
    <property type="term" value="P:carbohydrate metabolic process"/>
    <property type="evidence" value="ECO:0007669"/>
    <property type="project" value="InterPro"/>
</dbReference>
<dbReference type="PROSITE" id="PS00653">
    <property type="entry name" value="GLYCOSYL_HYDROL_F1_2"/>
    <property type="match status" value="6"/>
</dbReference>
<reference evidence="11" key="1">
    <citation type="submission" date="2025-08" db="UniProtKB">
        <authorList>
            <consortium name="RefSeq"/>
        </authorList>
    </citation>
    <scope>IDENTIFICATION</scope>
    <source>
        <tissue evidence="11">Whole sample</tissue>
    </source>
</reference>
<keyword evidence="10" id="KW-1185">Reference proteome</keyword>
<dbReference type="PROSITE" id="PS00572">
    <property type="entry name" value="GLYCOSYL_HYDROL_F1_1"/>
    <property type="match status" value="5"/>
</dbReference>
<feature type="region of interest" description="Disordered" evidence="9">
    <location>
        <begin position="843"/>
        <end position="863"/>
    </location>
</feature>
<keyword evidence="4 8" id="KW-0378">Hydrolase</keyword>
<dbReference type="FunFam" id="3.20.20.80:FF:000013">
    <property type="entry name" value="lactase-phlorizin hydrolase"/>
    <property type="match status" value="6"/>
</dbReference>
<feature type="active site" description="Nucleophile" evidence="7">
    <location>
        <position position="1386"/>
    </location>
</feature>
<dbReference type="OrthoDB" id="65569at2759"/>
<evidence type="ECO:0000313" key="10">
    <source>
        <dbReference type="Proteomes" id="UP000694844"/>
    </source>
</evidence>
<dbReference type="InterPro" id="IPR033132">
    <property type="entry name" value="GH_1_N_CS"/>
</dbReference>
<feature type="active site" description="Nucleophile" evidence="7">
    <location>
        <position position="2352"/>
    </location>
</feature>
<keyword evidence="6 8" id="KW-0326">Glycosidase</keyword>
<dbReference type="InterPro" id="IPR017853">
    <property type="entry name" value="GH"/>
</dbReference>
<evidence type="ECO:0000256" key="1">
    <source>
        <dbReference type="ARBA" id="ARBA00010838"/>
    </source>
</evidence>
<organism evidence="10 11">
    <name type="scientific">Crassostrea virginica</name>
    <name type="common">Eastern oyster</name>
    <dbReference type="NCBI Taxonomy" id="6565"/>
    <lineage>
        <taxon>Eukaryota</taxon>
        <taxon>Metazoa</taxon>
        <taxon>Spiralia</taxon>
        <taxon>Lophotrochozoa</taxon>
        <taxon>Mollusca</taxon>
        <taxon>Bivalvia</taxon>
        <taxon>Autobranchia</taxon>
        <taxon>Pteriomorphia</taxon>
        <taxon>Ostreida</taxon>
        <taxon>Ostreoidea</taxon>
        <taxon>Ostreidae</taxon>
        <taxon>Crassostrea</taxon>
    </lineage>
</organism>
<evidence type="ECO:0000256" key="8">
    <source>
        <dbReference type="RuleBase" id="RU004468"/>
    </source>
</evidence>